<dbReference type="RefSeq" id="WP_073199372.1">
    <property type="nucleotide sequence ID" value="NZ_FRCZ01000001.1"/>
</dbReference>
<accession>A0A1M7K0T8</accession>
<keyword evidence="5" id="KW-1185">Reference proteome</keyword>
<dbReference type="SUPFAM" id="SSF54060">
    <property type="entry name" value="His-Me finger endonucleases"/>
    <property type="match status" value="1"/>
</dbReference>
<comment type="similarity">
    <text evidence="1">In the N-terminal section; belongs to the LXG family.</text>
</comment>
<proteinExistence type="inferred from homology"/>
<dbReference type="InterPro" id="IPR006829">
    <property type="entry name" value="LXG_dom"/>
</dbReference>
<feature type="domain" description="LXG" evidence="3">
    <location>
        <begin position="2"/>
        <end position="241"/>
    </location>
</feature>
<dbReference type="Proteomes" id="UP000184184">
    <property type="component" value="Unassembled WGS sequence"/>
</dbReference>
<dbReference type="Pfam" id="PF04740">
    <property type="entry name" value="LXG"/>
    <property type="match status" value="1"/>
</dbReference>
<gene>
    <name evidence="4" type="ORF">SAMN05216179_0534</name>
</gene>
<dbReference type="InterPro" id="IPR003615">
    <property type="entry name" value="HNH_nuc"/>
</dbReference>
<evidence type="ECO:0000259" key="3">
    <source>
        <dbReference type="PROSITE" id="PS51756"/>
    </source>
</evidence>
<dbReference type="CDD" id="cd00085">
    <property type="entry name" value="HNHc"/>
    <property type="match status" value="1"/>
</dbReference>
<dbReference type="EMBL" id="FRCZ01000001">
    <property type="protein sequence ID" value="SHM58791.1"/>
    <property type="molecule type" value="Genomic_DNA"/>
</dbReference>
<dbReference type="PROSITE" id="PS51756">
    <property type="entry name" value="LXG"/>
    <property type="match status" value="1"/>
</dbReference>
<dbReference type="STRING" id="1027249.SAMN05216179_0534"/>
<dbReference type="AlphaFoldDB" id="A0A1M7K0T8"/>
<dbReference type="PANTHER" id="PTHR34319:SF7">
    <property type="entry name" value="HNH ENDONUCLEASE DOMAIN-CONTAINING PROTEIN"/>
    <property type="match status" value="1"/>
</dbReference>
<evidence type="ECO:0000313" key="5">
    <source>
        <dbReference type="Proteomes" id="UP000184184"/>
    </source>
</evidence>
<dbReference type="PANTHER" id="PTHR34319">
    <property type="entry name" value="MAJOR EXPORTED PROTEIN"/>
    <property type="match status" value="1"/>
</dbReference>
<dbReference type="InterPro" id="IPR052947">
    <property type="entry name" value="T6SS_Hcp1_domain"/>
</dbReference>
<feature type="region of interest" description="Disordered" evidence="2">
    <location>
        <begin position="133"/>
        <end position="153"/>
    </location>
</feature>
<evidence type="ECO:0000256" key="1">
    <source>
        <dbReference type="ARBA" id="ARBA00034117"/>
    </source>
</evidence>
<organism evidence="4 5">
    <name type="scientific">Gracilibacillus kekensis</name>
    <dbReference type="NCBI Taxonomy" id="1027249"/>
    <lineage>
        <taxon>Bacteria</taxon>
        <taxon>Bacillati</taxon>
        <taxon>Bacillota</taxon>
        <taxon>Bacilli</taxon>
        <taxon>Bacillales</taxon>
        <taxon>Bacillaceae</taxon>
        <taxon>Gracilibacillus</taxon>
    </lineage>
</organism>
<name>A0A1M7K0T8_9BACI</name>
<protein>
    <submittedName>
        <fullName evidence="4">DNase/tRNase domain of colicin-like bacteriocin</fullName>
    </submittedName>
</protein>
<dbReference type="InterPro" id="IPR044925">
    <property type="entry name" value="His-Me_finger_sf"/>
</dbReference>
<reference evidence="4 5" key="1">
    <citation type="submission" date="2016-11" db="EMBL/GenBank/DDBJ databases">
        <authorList>
            <person name="Jaros S."/>
            <person name="Januszkiewicz K."/>
            <person name="Wedrychowicz H."/>
        </authorList>
    </citation>
    <scope>NUCLEOTIDE SEQUENCE [LARGE SCALE GENOMIC DNA]</scope>
    <source>
        <strain evidence="4 5">CGMCC 1.10681</strain>
    </source>
</reference>
<evidence type="ECO:0000313" key="4">
    <source>
        <dbReference type="EMBL" id="SHM58791.1"/>
    </source>
</evidence>
<sequence length="666" mass="76230">MSNQRVHIEEVSNFYQEVRRQTASITAVLQNVQDNIDQLIHMERFQGEAADAAIIYFEELHQTLLQAFTGVFEQLETNITRHLQEFDSEVDGSSQAIIHTAYLDSEEEDIQDTYRQLEDVQRDVKRIIGSVSDLTTAHPPPTSNVADKKEESTRVMRKLSRKVEAYSQSFSRDNLQMESALQEIKSLMGKVTNNAGKKEMDNSIQAQLPFIKSLVAEAKEQSAFSRMLWSQEDRDRQTILALRNQRNDRETIGLQKYVETTVAQRQLAERIQYFFQAHLQQNFLHANRWWRQTVTNQVDVTKKYLLNAGSVSYDYLMNLGRMERTFYNDVIAGPAEKSWESFKTIGNSAVDSVSNSLTELNEKKWDSFYDFANYLTIGIPDAVIGFGEGLDQRREAFQNDPTTSNFFNYATMGTSDMAVNAVNPEEAFSPEHWLNSFGTATVLFTGGASSTSSHLVTKTNFSIPKPPVTVPKVTEPWTFNNALEWLKDPFPEVYIVQDSFGGNQFVFSWRGSGREGYGSEHKGKLKGKEVLLKDIKEKEITYTKRDRQEFKQLRNRFNSSVRKSFLQILSMDEKNSKQLIEAGLTKTDMENLKKGFVPDGYQVHHKLPLDDGGTNDFENLILIKNDPYHKVLTNSQKNLTKGLKVGESIEVNWPLPDGFIYPTYKK</sequence>
<evidence type="ECO:0000256" key="2">
    <source>
        <dbReference type="SAM" id="MobiDB-lite"/>
    </source>
</evidence>